<evidence type="ECO:0000313" key="3">
    <source>
        <dbReference type="Proteomes" id="UP001054252"/>
    </source>
</evidence>
<sequence>MPLPSFSLPSAPHEQMVQVVSSPLLNVPTTPPIPSAPAVPNAPPHLQLSVLHPTCPTSSPPLAHGPSNSSSPAHHPSATSHATPSHTASPSSITRDMQPPPPPRPDLPLLNNPTRTHPMTTCSLNNIFKPKVLHQALTTSPIMASEPTCVTQALKDPNWRQAMSAEFSALVRQGTWELVPPAPTQHLIGCKWVFRLKRTKDGTIDRYKARLAAKGFHQRPDDIIITGSDSTAIHSLDAKPVSTPLTSTCTLHLHSGDTPPDGSEYQQLLGSLQYLAMTRPDLSFAVNWLSQFMHQPTTVHRQAAKRVLRYLRGSNPISWRTAKQKAVAKSSTEAEYRALAATAFEVIWISHLLSKLGVSPPASPAIFCDNVGATYLSLNPIMHSHMKHIAIDLHFVRDLVDKWLLHVSHILSHDQLADGLTKSLSTARFSTLRSKIGVANGTSVLQWCITDSNSKQIKS</sequence>
<evidence type="ECO:0008006" key="4">
    <source>
        <dbReference type="Google" id="ProtNLM"/>
    </source>
</evidence>
<feature type="compositionally biased region" description="Low complexity" evidence="1">
    <location>
        <begin position="107"/>
        <end position="116"/>
    </location>
</feature>
<keyword evidence="3" id="KW-1185">Reference proteome</keyword>
<proteinExistence type="predicted"/>
<dbReference type="EMBL" id="BPVZ01000022">
    <property type="protein sequence ID" value="GKV05052.1"/>
    <property type="molecule type" value="Genomic_DNA"/>
</dbReference>
<accession>A0AAV5J294</accession>
<dbReference type="CDD" id="cd09272">
    <property type="entry name" value="RNase_HI_RT_Ty1"/>
    <property type="match status" value="1"/>
</dbReference>
<gene>
    <name evidence="2" type="ORF">SLEP1_g17101</name>
</gene>
<evidence type="ECO:0000256" key="1">
    <source>
        <dbReference type="SAM" id="MobiDB-lite"/>
    </source>
</evidence>
<organism evidence="2 3">
    <name type="scientific">Rubroshorea leprosula</name>
    <dbReference type="NCBI Taxonomy" id="152421"/>
    <lineage>
        <taxon>Eukaryota</taxon>
        <taxon>Viridiplantae</taxon>
        <taxon>Streptophyta</taxon>
        <taxon>Embryophyta</taxon>
        <taxon>Tracheophyta</taxon>
        <taxon>Spermatophyta</taxon>
        <taxon>Magnoliopsida</taxon>
        <taxon>eudicotyledons</taxon>
        <taxon>Gunneridae</taxon>
        <taxon>Pentapetalae</taxon>
        <taxon>rosids</taxon>
        <taxon>malvids</taxon>
        <taxon>Malvales</taxon>
        <taxon>Dipterocarpaceae</taxon>
        <taxon>Rubroshorea</taxon>
    </lineage>
</organism>
<feature type="compositionally biased region" description="Pro residues" evidence="1">
    <location>
        <begin position="29"/>
        <end position="43"/>
    </location>
</feature>
<feature type="compositionally biased region" description="Low complexity" evidence="1">
    <location>
        <begin position="64"/>
        <end position="92"/>
    </location>
</feature>
<dbReference type="InterPro" id="IPR043502">
    <property type="entry name" value="DNA/RNA_pol_sf"/>
</dbReference>
<reference evidence="2 3" key="1">
    <citation type="journal article" date="2021" name="Commun. Biol.">
        <title>The genome of Shorea leprosula (Dipterocarpaceae) highlights the ecological relevance of drought in aseasonal tropical rainforests.</title>
        <authorList>
            <person name="Ng K.K.S."/>
            <person name="Kobayashi M.J."/>
            <person name="Fawcett J.A."/>
            <person name="Hatakeyama M."/>
            <person name="Paape T."/>
            <person name="Ng C.H."/>
            <person name="Ang C.C."/>
            <person name="Tnah L.H."/>
            <person name="Lee C.T."/>
            <person name="Nishiyama T."/>
            <person name="Sese J."/>
            <person name="O'Brien M.J."/>
            <person name="Copetti D."/>
            <person name="Mohd Noor M.I."/>
            <person name="Ong R.C."/>
            <person name="Putra M."/>
            <person name="Sireger I.Z."/>
            <person name="Indrioko S."/>
            <person name="Kosugi Y."/>
            <person name="Izuno A."/>
            <person name="Isagi Y."/>
            <person name="Lee S.L."/>
            <person name="Shimizu K.K."/>
        </authorList>
    </citation>
    <scope>NUCLEOTIDE SEQUENCE [LARGE SCALE GENOMIC DNA]</scope>
    <source>
        <strain evidence="2">214</strain>
    </source>
</reference>
<protein>
    <recommendedName>
        <fullName evidence="4">Reverse transcriptase Ty1/copia-type domain-containing protein</fullName>
    </recommendedName>
</protein>
<comment type="caution">
    <text evidence="2">The sequence shown here is derived from an EMBL/GenBank/DDBJ whole genome shotgun (WGS) entry which is preliminary data.</text>
</comment>
<dbReference type="SUPFAM" id="SSF56672">
    <property type="entry name" value="DNA/RNA polymerases"/>
    <property type="match status" value="1"/>
</dbReference>
<dbReference type="PANTHER" id="PTHR11439:SF489">
    <property type="entry name" value="RNA-DIRECTED DNA POLYMERASE"/>
    <property type="match status" value="1"/>
</dbReference>
<dbReference type="PANTHER" id="PTHR11439">
    <property type="entry name" value="GAG-POL-RELATED RETROTRANSPOSON"/>
    <property type="match status" value="1"/>
</dbReference>
<evidence type="ECO:0000313" key="2">
    <source>
        <dbReference type="EMBL" id="GKV05052.1"/>
    </source>
</evidence>
<dbReference type="AlphaFoldDB" id="A0AAV5J294"/>
<dbReference type="Proteomes" id="UP001054252">
    <property type="component" value="Unassembled WGS sequence"/>
</dbReference>
<feature type="region of interest" description="Disordered" evidence="1">
    <location>
        <begin position="24"/>
        <end position="116"/>
    </location>
</feature>
<name>A0AAV5J294_9ROSI</name>